<gene>
    <name evidence="2" type="ORF">ERUC_LOCUS6771</name>
</gene>
<name>A0ABC8J516_ERUVS</name>
<evidence type="ECO:0000259" key="1">
    <source>
        <dbReference type="PROSITE" id="PS50181"/>
    </source>
</evidence>
<dbReference type="SMART" id="SM00256">
    <property type="entry name" value="FBOX"/>
    <property type="match status" value="1"/>
</dbReference>
<dbReference type="CDD" id="cd22152">
    <property type="entry name" value="F-box_AtAFR-like"/>
    <property type="match status" value="1"/>
</dbReference>
<dbReference type="InterPro" id="IPR015915">
    <property type="entry name" value="Kelch-typ_b-propeller"/>
</dbReference>
<dbReference type="InterPro" id="IPR036047">
    <property type="entry name" value="F-box-like_dom_sf"/>
</dbReference>
<dbReference type="InterPro" id="IPR050354">
    <property type="entry name" value="F-box/kelch-repeat_ARATH"/>
</dbReference>
<dbReference type="Gene3D" id="1.20.1280.50">
    <property type="match status" value="1"/>
</dbReference>
<evidence type="ECO:0000313" key="2">
    <source>
        <dbReference type="EMBL" id="CAH8313347.1"/>
    </source>
</evidence>
<proteinExistence type="predicted"/>
<dbReference type="Proteomes" id="UP001642260">
    <property type="component" value="Unassembled WGS sequence"/>
</dbReference>
<dbReference type="SUPFAM" id="SSF117281">
    <property type="entry name" value="Kelch motif"/>
    <property type="match status" value="1"/>
</dbReference>
<accession>A0ABC8J516</accession>
<protein>
    <recommendedName>
        <fullName evidence="1">F-box domain-containing protein</fullName>
    </recommendedName>
</protein>
<keyword evidence="3" id="KW-1185">Reference proteome</keyword>
<dbReference type="PROSITE" id="PS50181">
    <property type="entry name" value="FBOX"/>
    <property type="match status" value="1"/>
</dbReference>
<dbReference type="Pfam" id="PF25210">
    <property type="entry name" value="Kelch_FKB95"/>
    <property type="match status" value="1"/>
</dbReference>
<comment type="caution">
    <text evidence="2">The sequence shown here is derived from an EMBL/GenBank/DDBJ whole genome shotgun (WGS) entry which is preliminary data.</text>
</comment>
<dbReference type="PANTHER" id="PTHR24414">
    <property type="entry name" value="F-BOX/KELCH-REPEAT PROTEIN SKIP4"/>
    <property type="match status" value="1"/>
</dbReference>
<sequence length="369" mass="42203">MTSKTNGGGYEQSSQPSLLTSFPEDIVVDILARVPRHDYPALSLVSKQFRSLVTSHEIYSRRSLLRCTENCIYVIIRSRKASNDRLYILRRKADGSHCLVHISSLLDFPKGESFVTVGSMIYGFGGRDDNETLTLLRAFSIDCRSHTVKPLPNMPIPMTNTVAAFLDGKVYVFGKCSMKSQSVVVFNIETQMWEPVVIKPDTTTPPPRMIWGEGWMRVMANKIYMKYNGNMLVYVPKESKWETDDVLSSKYYDGSACVLDDVMYYYDSFEKCLNRYDPKERRWGVVKGLDELLAEMAHQYLTMSVPFGRNLVLFFIKEKEKCEATAKIWCAEISLGRHQGDEVWGKVEWCSQVVVAETMYFLRPIGVIV</sequence>
<dbReference type="Gene3D" id="2.120.10.80">
    <property type="entry name" value="Kelch-type beta propeller"/>
    <property type="match status" value="1"/>
</dbReference>
<reference evidence="2 3" key="1">
    <citation type="submission" date="2022-03" db="EMBL/GenBank/DDBJ databases">
        <authorList>
            <person name="Macdonald S."/>
            <person name="Ahmed S."/>
            <person name="Newling K."/>
        </authorList>
    </citation>
    <scope>NUCLEOTIDE SEQUENCE [LARGE SCALE GENOMIC DNA]</scope>
</reference>
<feature type="domain" description="F-box" evidence="1">
    <location>
        <begin position="16"/>
        <end position="62"/>
    </location>
</feature>
<dbReference type="Pfam" id="PF00646">
    <property type="entry name" value="F-box"/>
    <property type="match status" value="1"/>
</dbReference>
<dbReference type="SUPFAM" id="SSF81383">
    <property type="entry name" value="F-box domain"/>
    <property type="match status" value="1"/>
</dbReference>
<dbReference type="InterPro" id="IPR057499">
    <property type="entry name" value="Kelch_FKB95"/>
</dbReference>
<dbReference type="InterPro" id="IPR001810">
    <property type="entry name" value="F-box_dom"/>
</dbReference>
<dbReference type="EMBL" id="CAKOAT010078488">
    <property type="protein sequence ID" value="CAH8313347.1"/>
    <property type="molecule type" value="Genomic_DNA"/>
</dbReference>
<evidence type="ECO:0000313" key="3">
    <source>
        <dbReference type="Proteomes" id="UP001642260"/>
    </source>
</evidence>
<dbReference type="AlphaFoldDB" id="A0ABC8J516"/>
<dbReference type="PANTHER" id="PTHR24414:SF121">
    <property type="entry name" value="F-BOX DOMAIN-CONTAINING PROTEIN"/>
    <property type="match status" value="1"/>
</dbReference>
<organism evidence="2 3">
    <name type="scientific">Eruca vesicaria subsp. sativa</name>
    <name type="common">Garden rocket</name>
    <name type="synonym">Eruca sativa</name>
    <dbReference type="NCBI Taxonomy" id="29727"/>
    <lineage>
        <taxon>Eukaryota</taxon>
        <taxon>Viridiplantae</taxon>
        <taxon>Streptophyta</taxon>
        <taxon>Embryophyta</taxon>
        <taxon>Tracheophyta</taxon>
        <taxon>Spermatophyta</taxon>
        <taxon>Magnoliopsida</taxon>
        <taxon>eudicotyledons</taxon>
        <taxon>Gunneridae</taxon>
        <taxon>Pentapetalae</taxon>
        <taxon>rosids</taxon>
        <taxon>malvids</taxon>
        <taxon>Brassicales</taxon>
        <taxon>Brassicaceae</taxon>
        <taxon>Brassiceae</taxon>
        <taxon>Eruca</taxon>
    </lineage>
</organism>